<evidence type="ECO:0000313" key="5">
    <source>
        <dbReference type="Proteomes" id="UP000252731"/>
    </source>
</evidence>
<feature type="domain" description="Sporulation protein YpeB N-terminal" evidence="3">
    <location>
        <begin position="29"/>
        <end position="164"/>
    </location>
</feature>
<reference evidence="4 5" key="1">
    <citation type="submission" date="2018-06" db="EMBL/GenBank/DDBJ databases">
        <title>Freshwater and sediment microbial communities from various areas in North America, analyzing microbe dynamics in response to fracking.</title>
        <authorList>
            <person name="Lamendella R."/>
        </authorList>
    </citation>
    <scope>NUCLEOTIDE SEQUENCE [LARGE SCALE GENOMIC DNA]</scope>
    <source>
        <strain evidence="4 5">14_TX</strain>
    </source>
</reference>
<dbReference type="GO" id="GO:0009847">
    <property type="term" value="P:spore germination"/>
    <property type="evidence" value="ECO:0007669"/>
    <property type="project" value="InterPro"/>
</dbReference>
<keyword evidence="5" id="KW-1185">Reference proteome</keyword>
<evidence type="ECO:0000313" key="4">
    <source>
        <dbReference type="EMBL" id="RBP89572.1"/>
    </source>
</evidence>
<dbReference type="STRING" id="1399.VL14_01910"/>
<dbReference type="Pfam" id="PF20769">
    <property type="entry name" value="YPEB_N"/>
    <property type="match status" value="1"/>
</dbReference>
<feature type="domain" description="PepSY" evidence="1">
    <location>
        <begin position="378"/>
        <end position="438"/>
    </location>
</feature>
<evidence type="ECO:0000259" key="3">
    <source>
        <dbReference type="Pfam" id="PF20769"/>
    </source>
</evidence>
<dbReference type="AlphaFoldDB" id="A0A366JQB5"/>
<evidence type="ECO:0000259" key="1">
    <source>
        <dbReference type="Pfam" id="PF03413"/>
    </source>
</evidence>
<name>A0A366JQB5_CYTFI</name>
<dbReference type="Proteomes" id="UP000252731">
    <property type="component" value="Unassembled WGS sequence"/>
</dbReference>
<dbReference type="NCBIfam" id="TIGR02889">
    <property type="entry name" value="spore_YpeB"/>
    <property type="match status" value="1"/>
</dbReference>
<feature type="domain" description="Sporulation protein YpeB PepSY1 and PepSY2" evidence="2">
    <location>
        <begin position="182"/>
        <end position="374"/>
    </location>
</feature>
<dbReference type="InterPro" id="IPR048402">
    <property type="entry name" value="YpeB_N"/>
</dbReference>
<comment type="caution">
    <text evidence="4">The sequence shown here is derived from an EMBL/GenBank/DDBJ whole genome shotgun (WGS) entry which is preliminary data.</text>
</comment>
<protein>
    <submittedName>
        <fullName evidence="4">Spore germination protein</fullName>
    </submittedName>
</protein>
<dbReference type="InterPro" id="IPR025711">
    <property type="entry name" value="PepSY"/>
</dbReference>
<evidence type="ECO:0000259" key="2">
    <source>
        <dbReference type="Pfam" id="PF14620"/>
    </source>
</evidence>
<sequence>MIMLRGILIGVLALGVAGTAFWGYQEHREKNAILINAENNYQRAFHDLTYQIDLLHDKIGTTLAMNSRASLSPELAEVWRLTSGAHSDVGQLPLSLLPFNKTEEFLSNIGDFSYRTAVRDLEKEPLSDKEYQTLKQLYKQSADVQQDLRKVQHMVLEKNLRWMDVEMALASNEEAADNTIIDGFKTVEKTVEGYGETDFGPAFVNMQRKDENYKYLKGKEITEEEAARIGQQYAKLGNNVNIRVTENGKGSDYGFYSVSIQNKKTKEEANMDITKKGGYPIWFILDREVAKQKVSLNEASNNAVKFLKDNGFKDLDLFESAQYDNLGVFTFVSNQDGVRIYPDSIRVKVALDNGRMSAFSAEDYLKAHHQREIPEPLITAEEARAKVNPQLKVMEDRRAIIINDLNQEVSCYEILGTLGEDTYRIYINAETGQEEKVEKLKNAEPVFEDVL</sequence>
<gene>
    <name evidence="4" type="ORF">DFO70_111226</name>
</gene>
<proteinExistence type="predicted"/>
<organism evidence="4 5">
    <name type="scientific">Cytobacillus firmus</name>
    <name type="common">Bacillus firmus</name>
    <dbReference type="NCBI Taxonomy" id="1399"/>
    <lineage>
        <taxon>Bacteria</taxon>
        <taxon>Bacillati</taxon>
        <taxon>Bacillota</taxon>
        <taxon>Bacilli</taxon>
        <taxon>Bacillales</taxon>
        <taxon>Bacillaceae</taxon>
        <taxon>Cytobacillus</taxon>
    </lineage>
</organism>
<dbReference type="InterPro" id="IPR014239">
    <property type="entry name" value="YpeB_PepSY1-2"/>
</dbReference>
<dbReference type="Pfam" id="PF03413">
    <property type="entry name" value="PepSY"/>
    <property type="match status" value="1"/>
</dbReference>
<dbReference type="Pfam" id="PF14620">
    <property type="entry name" value="YPEB_PepSY1-2"/>
    <property type="match status" value="1"/>
</dbReference>
<accession>A0A366JQB5</accession>
<dbReference type="EMBL" id="QNSF01000011">
    <property type="protein sequence ID" value="RBP89572.1"/>
    <property type="molecule type" value="Genomic_DNA"/>
</dbReference>